<dbReference type="EMBL" id="LBWP01000003">
    <property type="protein sequence ID" value="KKR11749.1"/>
    <property type="molecule type" value="Genomic_DNA"/>
</dbReference>
<feature type="domain" description="Glycosyltransferase subfamily 4-like N-terminal" evidence="3">
    <location>
        <begin position="70"/>
        <end position="174"/>
    </location>
</feature>
<proteinExistence type="predicted"/>
<dbReference type="Gene3D" id="3.40.50.2000">
    <property type="entry name" value="Glycogen Phosphorylase B"/>
    <property type="match status" value="2"/>
</dbReference>
<dbReference type="Proteomes" id="UP000034246">
    <property type="component" value="Unassembled WGS sequence"/>
</dbReference>
<dbReference type="AlphaFoldDB" id="A0A0G0N6D5"/>
<comment type="caution">
    <text evidence="4">The sequence shown here is derived from an EMBL/GenBank/DDBJ whole genome shotgun (WGS) entry which is preliminary data.</text>
</comment>
<dbReference type="Pfam" id="PF00534">
    <property type="entry name" value="Glycos_transf_1"/>
    <property type="match status" value="1"/>
</dbReference>
<dbReference type="SUPFAM" id="SSF53756">
    <property type="entry name" value="UDP-Glycosyltransferase/glycogen phosphorylase"/>
    <property type="match status" value="1"/>
</dbReference>
<protein>
    <submittedName>
        <fullName evidence="4">Glycosyl transferase group 1</fullName>
    </submittedName>
</protein>
<evidence type="ECO:0000259" key="2">
    <source>
        <dbReference type="Pfam" id="PF00534"/>
    </source>
</evidence>
<feature type="domain" description="Glycosyl transferase family 1" evidence="2">
    <location>
        <begin position="195"/>
        <end position="346"/>
    </location>
</feature>
<evidence type="ECO:0000256" key="1">
    <source>
        <dbReference type="ARBA" id="ARBA00022679"/>
    </source>
</evidence>
<evidence type="ECO:0000313" key="5">
    <source>
        <dbReference type="Proteomes" id="UP000034246"/>
    </source>
</evidence>
<dbReference type="InterPro" id="IPR001296">
    <property type="entry name" value="Glyco_trans_1"/>
</dbReference>
<dbReference type="CDD" id="cd03809">
    <property type="entry name" value="GT4_MtfB-like"/>
    <property type="match status" value="1"/>
</dbReference>
<reference evidence="4 5" key="1">
    <citation type="journal article" date="2015" name="Nature">
        <title>rRNA introns, odd ribosomes, and small enigmatic genomes across a large radiation of phyla.</title>
        <authorList>
            <person name="Brown C.T."/>
            <person name="Hug L.A."/>
            <person name="Thomas B.C."/>
            <person name="Sharon I."/>
            <person name="Castelle C.J."/>
            <person name="Singh A."/>
            <person name="Wilkins M.J."/>
            <person name="Williams K.H."/>
            <person name="Banfield J.F."/>
        </authorList>
    </citation>
    <scope>NUCLEOTIDE SEQUENCE [LARGE SCALE GENOMIC DNA]</scope>
</reference>
<sequence>MIIGIDGTEANEEVRVGSSEYAYQLLHSIYRISSRSESQNKFLIFLKQDKINGLPPENKRWSYEIIPSDRFWVFKKLLPRLIFGSKIDLFFSPTHYLPIFTTVPQICTIHDLGYLMFLEQFRRYDFWQLKYWSAISIIISKCIIAVSKTTRDDIVRHYPFSSNKIKIIYHGLDHHLFNQNIPDILVRHIQDKFKIGKYYILHLGTLKPSKNIEGIIKAFSLFVKAGHTMSTGFQLVIAGKKGWMYENIFQLVKEQNLENRVVFTDYVTEEEKRALYKGAYALISPSYWEGFGMHALEAMACGTPVIVSGSGSLREIAGSAGIYVDPYSVESIYGGIEKLVSMKISEYNKQSRMCFERTKAYTWESTARKTLDLFEGFSK</sequence>
<keyword evidence="1 4" id="KW-0808">Transferase</keyword>
<evidence type="ECO:0000259" key="3">
    <source>
        <dbReference type="Pfam" id="PF13439"/>
    </source>
</evidence>
<dbReference type="PANTHER" id="PTHR46401:SF2">
    <property type="entry name" value="GLYCOSYLTRANSFERASE WBBK-RELATED"/>
    <property type="match status" value="1"/>
</dbReference>
<organism evidence="4 5">
    <name type="scientific">Candidatus Woesebacteria bacterium GW2011_GWA1_39_21</name>
    <dbReference type="NCBI Taxonomy" id="1618550"/>
    <lineage>
        <taxon>Bacteria</taxon>
        <taxon>Candidatus Woeseibacteriota</taxon>
    </lineage>
</organism>
<dbReference type="STRING" id="1618550.UT39_C0003G0018"/>
<dbReference type="GO" id="GO:0016757">
    <property type="term" value="F:glycosyltransferase activity"/>
    <property type="evidence" value="ECO:0007669"/>
    <property type="project" value="InterPro"/>
</dbReference>
<evidence type="ECO:0000313" key="4">
    <source>
        <dbReference type="EMBL" id="KKR11749.1"/>
    </source>
</evidence>
<dbReference type="Pfam" id="PF13439">
    <property type="entry name" value="Glyco_transf_4"/>
    <property type="match status" value="1"/>
</dbReference>
<accession>A0A0G0N6D5</accession>
<dbReference type="PANTHER" id="PTHR46401">
    <property type="entry name" value="GLYCOSYLTRANSFERASE WBBK-RELATED"/>
    <property type="match status" value="1"/>
</dbReference>
<name>A0A0G0N6D5_9BACT</name>
<gene>
    <name evidence="4" type="ORF">UT39_C0003G0018</name>
</gene>
<dbReference type="InterPro" id="IPR028098">
    <property type="entry name" value="Glyco_trans_4-like_N"/>
</dbReference>